<dbReference type="OrthoDB" id="10012223at2759"/>
<dbReference type="EMBL" id="MCFF01000107">
    <property type="protein sequence ID" value="ORY89583.1"/>
    <property type="molecule type" value="Genomic_DNA"/>
</dbReference>
<evidence type="ECO:0000313" key="9">
    <source>
        <dbReference type="Proteomes" id="UP000193648"/>
    </source>
</evidence>
<protein>
    <recommendedName>
        <fullName evidence="10">Etoposide-induced protein 2.4-domain-containing protein</fullName>
    </recommendedName>
</protein>
<dbReference type="GeneID" id="33568037"/>
<proteinExistence type="predicted"/>
<evidence type="ECO:0000256" key="3">
    <source>
        <dbReference type="ARBA" id="ARBA00022989"/>
    </source>
</evidence>
<comment type="subcellular location">
    <subcellularLocation>
        <location evidence="1">Membrane</location>
        <topology evidence="1">Multi-pass membrane protein</topology>
    </subcellularLocation>
</comment>
<dbReference type="Proteomes" id="UP000193648">
    <property type="component" value="Unassembled WGS sequence"/>
</dbReference>
<gene>
    <name evidence="8" type="ORF">BCR41DRAFT_365986</name>
</gene>
<feature type="coiled-coil region" evidence="5">
    <location>
        <begin position="311"/>
        <end position="338"/>
    </location>
</feature>
<dbReference type="InterPro" id="IPR052786">
    <property type="entry name" value="Spore_wall_assembly"/>
</dbReference>
<name>A0A1Y2FZE5_9FUNG</name>
<keyword evidence="9" id="KW-1185">Reference proteome</keyword>
<dbReference type="InParanoid" id="A0A1Y2FZE5"/>
<organism evidence="8 9">
    <name type="scientific">Lobosporangium transversale</name>
    <dbReference type="NCBI Taxonomy" id="64571"/>
    <lineage>
        <taxon>Eukaryota</taxon>
        <taxon>Fungi</taxon>
        <taxon>Fungi incertae sedis</taxon>
        <taxon>Mucoromycota</taxon>
        <taxon>Mortierellomycotina</taxon>
        <taxon>Mortierellomycetes</taxon>
        <taxon>Mortierellales</taxon>
        <taxon>Mortierellaceae</taxon>
        <taxon>Lobosporangium</taxon>
    </lineage>
</organism>
<evidence type="ECO:0000313" key="8">
    <source>
        <dbReference type="EMBL" id="ORY89583.1"/>
    </source>
</evidence>
<keyword evidence="3 7" id="KW-1133">Transmembrane helix</keyword>
<dbReference type="STRING" id="64571.A0A1Y2FZE5"/>
<feature type="region of interest" description="Disordered" evidence="6">
    <location>
        <begin position="278"/>
        <end position="302"/>
    </location>
</feature>
<comment type="caution">
    <text evidence="8">The sequence shown here is derived from an EMBL/GenBank/DDBJ whole genome shotgun (WGS) entry which is preliminary data.</text>
</comment>
<feature type="transmembrane region" description="Helical" evidence="7">
    <location>
        <begin position="27"/>
        <end position="50"/>
    </location>
</feature>
<accession>A0A1Y2FZE5</accession>
<dbReference type="PANTHER" id="PTHR34292">
    <property type="entry name" value="OUTER SPORE WALL PROTEIN LDS1"/>
    <property type="match status" value="1"/>
</dbReference>
<dbReference type="AlphaFoldDB" id="A0A1Y2FZE5"/>
<evidence type="ECO:0000256" key="6">
    <source>
        <dbReference type="SAM" id="MobiDB-lite"/>
    </source>
</evidence>
<evidence type="ECO:0008006" key="10">
    <source>
        <dbReference type="Google" id="ProtNLM"/>
    </source>
</evidence>
<keyword evidence="2 7" id="KW-0812">Transmembrane</keyword>
<feature type="transmembrane region" description="Helical" evidence="7">
    <location>
        <begin position="141"/>
        <end position="168"/>
    </location>
</feature>
<feature type="transmembrane region" description="Helical" evidence="7">
    <location>
        <begin position="62"/>
        <end position="90"/>
    </location>
</feature>
<sequence length="351" mass="40397">MTVKARWLYPFRGITYFLSNPRLWPRVILPFVILLLVTIALLILAFTYLMPLQADFLIRHSWPSWIAYTVSVLFTLLEAALGSLVVYLALMPLWEDALFDAVLRSRKLGYIIDAAHGDYRTCINGVLASIYIIVFQSTVLLLFQVVTLIVLLPLHAVPVVGTIIYCYLNGWVVSFSKRIHYDVELCKKNVSQSRKYAWEHRVEYCEFGAVAVFLEMTPVLNLLFFWTNVVGAALWVADEIDEARRQDRIASRTAADHGHFGSQYVTFHSYGTSSPGLPTEPLLAGHTYENHGGGDNHLPPQYQYQASPYTVHQQQQQYQQQQQQQQQQYQQHQQYQQQYYQGQQHTGSGHY</sequence>
<evidence type="ECO:0000256" key="4">
    <source>
        <dbReference type="ARBA" id="ARBA00023136"/>
    </source>
</evidence>
<keyword evidence="4 7" id="KW-0472">Membrane</keyword>
<reference evidence="8 9" key="1">
    <citation type="submission" date="2016-07" db="EMBL/GenBank/DDBJ databases">
        <title>Pervasive Adenine N6-methylation of Active Genes in Fungi.</title>
        <authorList>
            <consortium name="DOE Joint Genome Institute"/>
            <person name="Mondo S.J."/>
            <person name="Dannebaum R.O."/>
            <person name="Kuo R.C."/>
            <person name="Labutti K."/>
            <person name="Haridas S."/>
            <person name="Kuo A."/>
            <person name="Salamov A."/>
            <person name="Ahrendt S.R."/>
            <person name="Lipzen A."/>
            <person name="Sullivan W."/>
            <person name="Andreopoulos W.B."/>
            <person name="Clum A."/>
            <person name="Lindquist E."/>
            <person name="Daum C."/>
            <person name="Ramamoorthy G.K."/>
            <person name="Gryganskyi A."/>
            <person name="Culley D."/>
            <person name="Magnuson J.K."/>
            <person name="James T.Y."/>
            <person name="O'Malley M.A."/>
            <person name="Stajich J.E."/>
            <person name="Spatafora J.W."/>
            <person name="Visel A."/>
            <person name="Grigoriev I.V."/>
        </authorList>
    </citation>
    <scope>NUCLEOTIDE SEQUENCE [LARGE SCALE GENOMIC DNA]</scope>
    <source>
        <strain evidence="8 9">NRRL 3116</strain>
    </source>
</reference>
<keyword evidence="5" id="KW-0175">Coiled coil</keyword>
<evidence type="ECO:0000256" key="7">
    <source>
        <dbReference type="SAM" id="Phobius"/>
    </source>
</evidence>
<evidence type="ECO:0000256" key="2">
    <source>
        <dbReference type="ARBA" id="ARBA00022692"/>
    </source>
</evidence>
<evidence type="ECO:0000256" key="5">
    <source>
        <dbReference type="SAM" id="Coils"/>
    </source>
</evidence>
<dbReference type="RefSeq" id="XP_021875072.1">
    <property type="nucleotide sequence ID" value="XM_022026194.1"/>
</dbReference>
<dbReference type="PANTHER" id="PTHR34292:SF2">
    <property type="entry name" value="OUTER SPORE WALL PROTEIN LDS1"/>
    <property type="match status" value="1"/>
</dbReference>
<dbReference type="InterPro" id="IPR059112">
    <property type="entry name" value="CysZ/EI24"/>
</dbReference>
<dbReference type="Pfam" id="PF07264">
    <property type="entry name" value="EI24"/>
    <property type="match status" value="1"/>
</dbReference>
<evidence type="ECO:0000256" key="1">
    <source>
        <dbReference type="ARBA" id="ARBA00004141"/>
    </source>
</evidence>